<gene>
    <name evidence="9" type="primary">ddpX</name>
    <name evidence="11" type="ORF">CHR90_15135</name>
</gene>
<dbReference type="AlphaFoldDB" id="A0A255XK84"/>
<dbReference type="Pfam" id="PF01427">
    <property type="entry name" value="Peptidase_M15"/>
    <property type="match status" value="1"/>
</dbReference>
<evidence type="ECO:0000256" key="5">
    <source>
        <dbReference type="ARBA" id="ARBA00022833"/>
    </source>
</evidence>
<dbReference type="EMBL" id="NOXS01000034">
    <property type="protein sequence ID" value="OYQ17302.1"/>
    <property type="molecule type" value="Genomic_DNA"/>
</dbReference>
<evidence type="ECO:0000313" key="12">
    <source>
        <dbReference type="Proteomes" id="UP000216361"/>
    </source>
</evidence>
<keyword evidence="7 9" id="KW-0482">Metalloprotease</keyword>
<comment type="similarity">
    <text evidence="9 10">Belongs to the peptidase M15D family.</text>
</comment>
<protein>
    <recommendedName>
        <fullName evidence="9 10">D-alanyl-D-alanine dipeptidase</fullName>
        <shortName evidence="9 10">D-Ala-D-Ala dipeptidase</shortName>
        <ecNumber evidence="9 10">3.4.13.22</ecNumber>
    </recommendedName>
</protein>
<dbReference type="GO" id="GO:0008237">
    <property type="term" value="F:metallopeptidase activity"/>
    <property type="evidence" value="ECO:0007669"/>
    <property type="project" value="UniProtKB-KW"/>
</dbReference>
<proteinExistence type="inferred from homology"/>
<keyword evidence="6 9" id="KW-0224">Dipeptidase</keyword>
<dbReference type="Gene3D" id="3.30.1380.10">
    <property type="match status" value="1"/>
</dbReference>
<dbReference type="HAMAP" id="MF_01924">
    <property type="entry name" value="A_A_dipeptidase"/>
    <property type="match status" value="1"/>
</dbReference>
<dbReference type="GO" id="GO:0006508">
    <property type="term" value="P:proteolysis"/>
    <property type="evidence" value="ECO:0007669"/>
    <property type="project" value="UniProtKB-KW"/>
</dbReference>
<name>A0A255XK84_9PROT</name>
<evidence type="ECO:0000256" key="10">
    <source>
        <dbReference type="PIRNR" id="PIRNR026671"/>
    </source>
</evidence>
<dbReference type="GO" id="GO:0160237">
    <property type="term" value="F:D-Ala-D-Ala dipeptidase activity"/>
    <property type="evidence" value="ECO:0007669"/>
    <property type="project" value="UniProtKB-EC"/>
</dbReference>
<keyword evidence="3 9" id="KW-0479">Metal-binding</keyword>
<comment type="catalytic activity">
    <reaction evidence="1 9 10">
        <text>D-alanyl-D-alanine + H2O = 2 D-alanine</text>
        <dbReference type="Rhea" id="RHEA:20661"/>
        <dbReference type="ChEBI" id="CHEBI:15377"/>
        <dbReference type="ChEBI" id="CHEBI:57416"/>
        <dbReference type="ChEBI" id="CHEBI:57822"/>
        <dbReference type="EC" id="3.4.13.22"/>
    </reaction>
</comment>
<evidence type="ECO:0000256" key="9">
    <source>
        <dbReference type="HAMAP-Rule" id="MF_01924"/>
    </source>
</evidence>
<evidence type="ECO:0000256" key="7">
    <source>
        <dbReference type="ARBA" id="ARBA00023049"/>
    </source>
</evidence>
<dbReference type="InterPro" id="IPR009045">
    <property type="entry name" value="Zn_M74/Hedgehog-like"/>
</dbReference>
<sequence length="186" mass="20980">MSLVRITPDLYSVDIALAYATVNNVTGKPIYAQADCYLQTDAAAALRRAVALAAPLGYRFRIFDAFRPPEAQWALWNFAPNSDFVADPRKGSPHSRGVAIDLTLIDGDGRELDMGTPFDDFTEQSHHARTDISPEAQRNRLLLLGLMSAAGWDFYAKEWWHYQLFNARSYPLISDSVLPRRMMPQE</sequence>
<dbReference type="GO" id="GO:0008270">
    <property type="term" value="F:zinc ion binding"/>
    <property type="evidence" value="ECO:0007669"/>
    <property type="project" value="UniProtKB-UniRule"/>
</dbReference>
<keyword evidence="2 9" id="KW-0645">Protease</keyword>
<feature type="active site" description="Proton donor/acceptor" evidence="9">
    <location>
        <position position="158"/>
    </location>
</feature>
<evidence type="ECO:0000313" key="11">
    <source>
        <dbReference type="EMBL" id="OYQ17302.1"/>
    </source>
</evidence>
<evidence type="ECO:0000256" key="3">
    <source>
        <dbReference type="ARBA" id="ARBA00022723"/>
    </source>
</evidence>
<dbReference type="InterPro" id="IPR000755">
    <property type="entry name" value="A_A_dipeptidase"/>
</dbReference>
<dbReference type="OrthoDB" id="9801430at2"/>
<keyword evidence="4 9" id="KW-0378">Hydrolase</keyword>
<accession>A0A255XK84</accession>
<dbReference type="CDD" id="cd14840">
    <property type="entry name" value="D-Ala-D-Ala_dipeptidase_Aad"/>
    <property type="match status" value="1"/>
</dbReference>
<keyword evidence="5 9" id="KW-0862">Zinc</keyword>
<dbReference type="Proteomes" id="UP000216361">
    <property type="component" value="Unassembled WGS sequence"/>
</dbReference>
<comment type="caution">
    <text evidence="11">The sequence shown here is derived from an EMBL/GenBank/DDBJ whole genome shotgun (WGS) entry which is preliminary data.</text>
</comment>
<dbReference type="EC" id="3.4.13.22" evidence="9 10"/>
<keyword evidence="12" id="KW-1185">Reference proteome</keyword>
<evidence type="ECO:0000256" key="6">
    <source>
        <dbReference type="ARBA" id="ARBA00022997"/>
    </source>
</evidence>
<keyword evidence="8 10" id="KW-0961">Cell wall biogenesis/degradation</keyword>
<evidence type="ECO:0000256" key="2">
    <source>
        <dbReference type="ARBA" id="ARBA00022670"/>
    </source>
</evidence>
<reference evidence="11 12" key="1">
    <citation type="submission" date="2017-07" db="EMBL/GenBank/DDBJ databases">
        <title>Elstera cyanobacteriorum sp. nov., a novel bacterium isolated from cyanobacterial aggregates in a eutrophic lake.</title>
        <authorList>
            <person name="Cai H."/>
        </authorList>
    </citation>
    <scope>NUCLEOTIDE SEQUENCE [LARGE SCALE GENOMIC DNA]</scope>
    <source>
        <strain evidence="11 12">TH019</strain>
    </source>
</reference>
<organism evidence="11 12">
    <name type="scientific">Elstera cyanobacteriorum</name>
    <dbReference type="NCBI Taxonomy" id="2022747"/>
    <lineage>
        <taxon>Bacteria</taxon>
        <taxon>Pseudomonadati</taxon>
        <taxon>Pseudomonadota</taxon>
        <taxon>Alphaproteobacteria</taxon>
        <taxon>Rhodospirillales</taxon>
        <taxon>Rhodospirillaceae</taxon>
        <taxon>Elstera</taxon>
    </lineage>
</organism>
<dbReference type="NCBIfam" id="NF007557">
    <property type="entry name" value="PRK10178.1"/>
    <property type="match status" value="1"/>
</dbReference>
<feature type="binding site" evidence="9">
    <location>
        <position position="94"/>
    </location>
    <ligand>
        <name>Zn(2+)</name>
        <dbReference type="ChEBI" id="CHEBI:29105"/>
        <note>catalytic</note>
    </ligand>
</feature>
<comment type="function">
    <text evidence="9 10">Catalyzes hydrolysis of the D-alanyl-D-alanine dipeptide.</text>
</comment>
<dbReference type="PIRSF" id="PIRSF026671">
    <property type="entry name" value="AA_dipeptidase"/>
    <property type="match status" value="1"/>
</dbReference>
<evidence type="ECO:0000256" key="1">
    <source>
        <dbReference type="ARBA" id="ARBA00001362"/>
    </source>
</evidence>
<feature type="binding site" evidence="9">
    <location>
        <position position="101"/>
    </location>
    <ligand>
        <name>Zn(2+)</name>
        <dbReference type="ChEBI" id="CHEBI:29105"/>
        <note>catalytic</note>
    </ligand>
</feature>
<feature type="binding site" evidence="9">
    <location>
        <position position="161"/>
    </location>
    <ligand>
        <name>Zn(2+)</name>
        <dbReference type="ChEBI" id="CHEBI:29105"/>
        <note>catalytic</note>
    </ligand>
</feature>
<evidence type="ECO:0000256" key="4">
    <source>
        <dbReference type="ARBA" id="ARBA00022801"/>
    </source>
</evidence>
<feature type="site" description="Transition state stabilizer" evidence="9">
    <location>
        <position position="67"/>
    </location>
</feature>
<comment type="cofactor">
    <cofactor evidence="9">
        <name>Zn(2+)</name>
        <dbReference type="ChEBI" id="CHEBI:29105"/>
    </cofactor>
    <text evidence="9">Binds 1 zinc ion per subunit.</text>
</comment>
<dbReference type="GO" id="GO:0071555">
    <property type="term" value="P:cell wall organization"/>
    <property type="evidence" value="ECO:0007669"/>
    <property type="project" value="UniProtKB-KW"/>
</dbReference>
<dbReference type="PANTHER" id="PTHR43126">
    <property type="entry name" value="D-ALANYL-D-ALANINE DIPEPTIDASE"/>
    <property type="match status" value="1"/>
</dbReference>
<dbReference type="RefSeq" id="WP_094409920.1">
    <property type="nucleotide sequence ID" value="NZ_BMJZ01000005.1"/>
</dbReference>
<dbReference type="PANTHER" id="PTHR43126:SF1">
    <property type="entry name" value="D-ALANYL-D-ALANINE DIPEPTIDASE"/>
    <property type="match status" value="1"/>
</dbReference>
<evidence type="ECO:0000256" key="8">
    <source>
        <dbReference type="ARBA" id="ARBA00023316"/>
    </source>
</evidence>
<dbReference type="SUPFAM" id="SSF55166">
    <property type="entry name" value="Hedgehog/DD-peptidase"/>
    <property type="match status" value="1"/>
</dbReference>